<organism evidence="13 14">
    <name type="scientific">Candidatus Cytomitobacter indipagum</name>
    <dbReference type="NCBI Taxonomy" id="2601575"/>
    <lineage>
        <taxon>Bacteria</taxon>
        <taxon>Pseudomonadati</taxon>
        <taxon>Pseudomonadota</taxon>
        <taxon>Alphaproteobacteria</taxon>
        <taxon>Holosporales</taxon>
        <taxon>Holosporaceae</taxon>
        <taxon>Candidatus Cytomitobacter</taxon>
    </lineage>
</organism>
<dbReference type="InterPro" id="IPR051406">
    <property type="entry name" value="PLD_domain"/>
</dbReference>
<reference evidence="13 14" key="1">
    <citation type="submission" date="2019-08" db="EMBL/GenBank/DDBJ databases">
        <title>Highly reduced genomes of protist endosymbionts show evolutionary convergence.</title>
        <authorList>
            <person name="George E."/>
            <person name="Husnik F."/>
            <person name="Tashyreva D."/>
            <person name="Prokopchuk G."/>
            <person name="Horak A."/>
            <person name="Kwong W.K."/>
            <person name="Lukes J."/>
            <person name="Keeling P.J."/>
        </authorList>
    </citation>
    <scope>NUCLEOTIDE SEQUENCE [LARGE SCALE GENOMIC DNA]</scope>
    <source>
        <strain evidence="13">1605</strain>
    </source>
</reference>
<proteinExistence type="inferred from homology"/>
<comment type="function">
    <text evidence="2">Could be a virulence factor.</text>
</comment>
<keyword evidence="7" id="KW-0964">Secreted</keyword>
<evidence type="ECO:0000256" key="9">
    <source>
        <dbReference type="ARBA" id="ARBA00022963"/>
    </source>
</evidence>
<dbReference type="GO" id="GO:0005576">
    <property type="term" value="C:extracellular region"/>
    <property type="evidence" value="ECO:0007669"/>
    <property type="project" value="UniProtKB-SubCell"/>
</dbReference>
<dbReference type="EC" id="3.1.4.4" evidence="5"/>
<evidence type="ECO:0000313" key="14">
    <source>
        <dbReference type="Proteomes" id="UP000325155"/>
    </source>
</evidence>
<feature type="domain" description="PLD phosphodiesterase" evidence="12">
    <location>
        <begin position="118"/>
        <end position="145"/>
    </location>
</feature>
<comment type="similarity">
    <text evidence="4">Belongs to the phospholipase D family.</text>
</comment>
<keyword evidence="8" id="KW-0378">Hydrolase</keyword>
<dbReference type="PANTHER" id="PTHR43856:SF1">
    <property type="entry name" value="MITOCHONDRIAL CARDIOLIPIN HYDROLASE"/>
    <property type="match status" value="1"/>
</dbReference>
<accession>A0A5C0UE78</accession>
<evidence type="ECO:0000256" key="10">
    <source>
        <dbReference type="ARBA" id="ARBA00023098"/>
    </source>
</evidence>
<evidence type="ECO:0000256" key="2">
    <source>
        <dbReference type="ARBA" id="ARBA00003145"/>
    </source>
</evidence>
<evidence type="ECO:0000256" key="8">
    <source>
        <dbReference type="ARBA" id="ARBA00022801"/>
    </source>
</evidence>
<dbReference type="RefSeq" id="WP_148980857.1">
    <property type="nucleotide sequence ID" value="NZ_CP043315.1"/>
</dbReference>
<dbReference type="KEGG" id="cip:FZC35_01280"/>
<dbReference type="Gene3D" id="3.30.870.10">
    <property type="entry name" value="Endonuclease Chain A"/>
    <property type="match status" value="1"/>
</dbReference>
<comment type="subcellular location">
    <subcellularLocation>
        <location evidence="3">Secreted</location>
    </subcellularLocation>
</comment>
<keyword evidence="10" id="KW-0443">Lipid metabolism</keyword>
<dbReference type="GO" id="GO:0016042">
    <property type="term" value="P:lipid catabolic process"/>
    <property type="evidence" value="ECO:0007669"/>
    <property type="project" value="UniProtKB-KW"/>
</dbReference>
<dbReference type="EMBL" id="CP043315">
    <property type="protein sequence ID" value="QEK38010.1"/>
    <property type="molecule type" value="Genomic_DNA"/>
</dbReference>
<gene>
    <name evidence="13" type="ORF">FZC35_01280</name>
</gene>
<evidence type="ECO:0000313" key="13">
    <source>
        <dbReference type="EMBL" id="QEK38010.1"/>
    </source>
</evidence>
<dbReference type="InterPro" id="IPR001736">
    <property type="entry name" value="PLipase_D/transphosphatidylase"/>
</dbReference>
<dbReference type="AlphaFoldDB" id="A0A5C0UE78"/>
<dbReference type="OrthoDB" id="9762009at2"/>
<evidence type="ECO:0000256" key="6">
    <source>
        <dbReference type="ARBA" id="ARBA00018392"/>
    </source>
</evidence>
<dbReference type="GO" id="GO:0004630">
    <property type="term" value="F:phospholipase D activity"/>
    <property type="evidence" value="ECO:0007669"/>
    <property type="project" value="UniProtKB-EC"/>
</dbReference>
<evidence type="ECO:0000256" key="4">
    <source>
        <dbReference type="ARBA" id="ARBA00008664"/>
    </source>
</evidence>
<evidence type="ECO:0000256" key="11">
    <source>
        <dbReference type="ARBA" id="ARBA00029594"/>
    </source>
</evidence>
<keyword evidence="9" id="KW-0442">Lipid degradation</keyword>
<dbReference type="GO" id="GO:0016891">
    <property type="term" value="F:RNA endonuclease activity producing 5'-phosphomonoesters, hydrolytic mechanism"/>
    <property type="evidence" value="ECO:0007669"/>
    <property type="project" value="TreeGrafter"/>
</dbReference>
<dbReference type="InterPro" id="IPR025202">
    <property type="entry name" value="PLD-like_dom"/>
</dbReference>
<protein>
    <recommendedName>
        <fullName evidence="6">Phospholipase D</fullName>
        <ecNumber evidence="5">3.1.4.4</ecNumber>
    </recommendedName>
    <alternativeName>
        <fullName evidence="11">Choline phosphatase</fullName>
    </alternativeName>
</protein>
<evidence type="ECO:0000256" key="5">
    <source>
        <dbReference type="ARBA" id="ARBA00012027"/>
    </source>
</evidence>
<dbReference type="Pfam" id="PF13091">
    <property type="entry name" value="PLDc_2"/>
    <property type="match status" value="1"/>
</dbReference>
<comment type="catalytic activity">
    <reaction evidence="1">
        <text>a 1,2-diacyl-sn-glycero-3-phosphocholine + H2O = a 1,2-diacyl-sn-glycero-3-phosphate + choline + H(+)</text>
        <dbReference type="Rhea" id="RHEA:14445"/>
        <dbReference type="ChEBI" id="CHEBI:15354"/>
        <dbReference type="ChEBI" id="CHEBI:15377"/>
        <dbReference type="ChEBI" id="CHEBI:15378"/>
        <dbReference type="ChEBI" id="CHEBI:57643"/>
        <dbReference type="ChEBI" id="CHEBI:58608"/>
        <dbReference type="EC" id="3.1.4.4"/>
    </reaction>
</comment>
<evidence type="ECO:0000256" key="1">
    <source>
        <dbReference type="ARBA" id="ARBA00000798"/>
    </source>
</evidence>
<dbReference type="PANTHER" id="PTHR43856">
    <property type="entry name" value="CARDIOLIPIN HYDROLASE"/>
    <property type="match status" value="1"/>
</dbReference>
<name>A0A5C0UE78_9PROT</name>
<dbReference type="Proteomes" id="UP000325155">
    <property type="component" value="Chromosome"/>
</dbReference>
<dbReference type="PROSITE" id="PS50035">
    <property type="entry name" value="PLD"/>
    <property type="match status" value="1"/>
</dbReference>
<evidence type="ECO:0000259" key="12">
    <source>
        <dbReference type="PROSITE" id="PS50035"/>
    </source>
</evidence>
<evidence type="ECO:0000256" key="3">
    <source>
        <dbReference type="ARBA" id="ARBA00004613"/>
    </source>
</evidence>
<sequence>MFSENKLKKLAVILSSTLLLFVFIIKKNDKVKFDHIEACFIPSQKNCTKMIIREIGKAKNNVNVQAYTWTSIDISEALIEAKRKGVEVKIILDKINTCKNASIDLLQKNNITPLIDRVPGIAHNKIIIIDDEITITGSFNFSKSGQQRNLENVIKIHSKELNKIYRSNWRYREKLSYDINSNSSAIKYKPWK</sequence>
<keyword evidence="14" id="KW-1185">Reference proteome</keyword>
<evidence type="ECO:0000256" key="7">
    <source>
        <dbReference type="ARBA" id="ARBA00022525"/>
    </source>
</evidence>
<dbReference type="SUPFAM" id="SSF56024">
    <property type="entry name" value="Phospholipase D/nuclease"/>
    <property type="match status" value="1"/>
</dbReference>
<dbReference type="GO" id="GO:0006793">
    <property type="term" value="P:phosphorus metabolic process"/>
    <property type="evidence" value="ECO:0007669"/>
    <property type="project" value="UniProtKB-ARBA"/>
</dbReference>
<dbReference type="SMART" id="SM00155">
    <property type="entry name" value="PLDc"/>
    <property type="match status" value="1"/>
</dbReference>